<dbReference type="AlphaFoldDB" id="A0A5E4QLZ7"/>
<sequence length="158" mass="17826">MQRGGRTANLARGEWRVLGHKSGRLHTDTTLPQHPVPTPRASTWARARRGRSRRPVPIPEAIRHPGEPHEHGEHDREQQYHHHHRAHLIAAVLTCKRGSRALVRRLASPATRHRTLLATPPHPATPAGGLSGVRRPALRVIDTCMSTDYRRGDSKRKY</sequence>
<dbReference type="EMBL" id="FZQP02003667">
    <property type="protein sequence ID" value="VVC98621.1"/>
    <property type="molecule type" value="Genomic_DNA"/>
</dbReference>
<feature type="compositionally biased region" description="Basic and acidic residues" evidence="1">
    <location>
        <begin position="61"/>
        <end position="73"/>
    </location>
</feature>
<keyword evidence="3" id="KW-1185">Reference proteome</keyword>
<feature type="region of interest" description="Disordered" evidence="1">
    <location>
        <begin position="22"/>
        <end position="73"/>
    </location>
</feature>
<evidence type="ECO:0000313" key="2">
    <source>
        <dbReference type="EMBL" id="VVC98621.1"/>
    </source>
</evidence>
<organism evidence="2 3">
    <name type="scientific">Leptidea sinapis</name>
    <dbReference type="NCBI Taxonomy" id="189913"/>
    <lineage>
        <taxon>Eukaryota</taxon>
        <taxon>Metazoa</taxon>
        <taxon>Ecdysozoa</taxon>
        <taxon>Arthropoda</taxon>
        <taxon>Hexapoda</taxon>
        <taxon>Insecta</taxon>
        <taxon>Pterygota</taxon>
        <taxon>Neoptera</taxon>
        <taxon>Endopterygota</taxon>
        <taxon>Lepidoptera</taxon>
        <taxon>Glossata</taxon>
        <taxon>Ditrysia</taxon>
        <taxon>Papilionoidea</taxon>
        <taxon>Pieridae</taxon>
        <taxon>Dismorphiinae</taxon>
        <taxon>Leptidea</taxon>
    </lineage>
</organism>
<evidence type="ECO:0000256" key="1">
    <source>
        <dbReference type="SAM" id="MobiDB-lite"/>
    </source>
</evidence>
<name>A0A5E4QLZ7_9NEOP</name>
<accession>A0A5E4QLZ7</accession>
<evidence type="ECO:0000313" key="3">
    <source>
        <dbReference type="Proteomes" id="UP000324832"/>
    </source>
</evidence>
<protein>
    <submittedName>
        <fullName evidence="2">Uncharacterized protein</fullName>
    </submittedName>
</protein>
<gene>
    <name evidence="2" type="ORF">LSINAPIS_LOCUS9662</name>
</gene>
<proteinExistence type="predicted"/>
<dbReference type="Proteomes" id="UP000324832">
    <property type="component" value="Unassembled WGS sequence"/>
</dbReference>
<reference evidence="2 3" key="1">
    <citation type="submission" date="2017-07" db="EMBL/GenBank/DDBJ databases">
        <authorList>
            <person name="Talla V."/>
            <person name="Backstrom N."/>
        </authorList>
    </citation>
    <scope>NUCLEOTIDE SEQUENCE [LARGE SCALE GENOMIC DNA]</scope>
</reference>